<comment type="subcellular location">
    <subcellularLocation>
        <location evidence="1">Cell membrane</location>
    </subcellularLocation>
</comment>
<sequence length="298" mass="32967">MFPVLRRYRGRLLLLLSLLGGTALAGYMHWDDRGLFWLQQQRSTPAERAAAIWLPDYHAVIDGKPLQGLEEDETSGLTYHPATGTLFTVTGRNPLLVELSRQGDVLRRIRLRGFADPEAVEVLGANRLGIVDERRRQLVVFELSAATREIDAADWPGYDLGFASAGNKGFEGMAWNPRTQSLLLAKEREPLGLFSLPFPGEDGAPGALQRLHAGHLFVRDLSSLTYDLRTGHTLVLSDESRLLLELDAAGQPVSFISLLGGQRGLKFSIGQAEGVAMDEDGTIYLVSEPNLFYVLRKR</sequence>
<name>A0A2I0CP55_9PSED</name>
<dbReference type="RefSeq" id="WP_101193661.1">
    <property type="nucleotide sequence ID" value="NZ_PIYS01000018.1"/>
</dbReference>
<dbReference type="InterPro" id="IPR009722">
    <property type="entry name" value="YjiK/CarP"/>
</dbReference>
<dbReference type="GO" id="GO:0003677">
    <property type="term" value="F:DNA binding"/>
    <property type="evidence" value="ECO:0007669"/>
    <property type="project" value="UniProtKB-KW"/>
</dbReference>
<dbReference type="Pfam" id="PF06977">
    <property type="entry name" value="SdiA-regulated"/>
    <property type="match status" value="1"/>
</dbReference>
<keyword evidence="3" id="KW-0472">Membrane</keyword>
<evidence type="ECO:0000256" key="2">
    <source>
        <dbReference type="ARBA" id="ARBA00022475"/>
    </source>
</evidence>
<dbReference type="CDD" id="cd09971">
    <property type="entry name" value="SdiA-regulated"/>
    <property type="match status" value="1"/>
</dbReference>
<keyword evidence="2" id="KW-1003">Cell membrane</keyword>
<dbReference type="GO" id="GO:0005886">
    <property type="term" value="C:plasma membrane"/>
    <property type="evidence" value="ECO:0007669"/>
    <property type="project" value="UniProtKB-SubCell"/>
</dbReference>
<evidence type="ECO:0000256" key="3">
    <source>
        <dbReference type="ARBA" id="ARBA00023136"/>
    </source>
</evidence>
<reference evidence="5" key="1">
    <citation type="submission" date="2017-12" db="EMBL/GenBank/DDBJ databases">
        <authorList>
            <person name="Yu X.-Y."/>
        </authorList>
    </citation>
    <scope>NUCLEOTIDE SEQUENCE [LARGE SCALE GENOMIC DNA]</scope>
    <source>
        <strain evidence="5">ZYSR67-Z</strain>
    </source>
</reference>
<dbReference type="AlphaFoldDB" id="A0A2I0CP55"/>
<evidence type="ECO:0000256" key="1">
    <source>
        <dbReference type="ARBA" id="ARBA00004236"/>
    </source>
</evidence>
<gene>
    <name evidence="4" type="ORF">CW360_10435</name>
</gene>
<dbReference type="SUPFAM" id="SSF50956">
    <property type="entry name" value="Thermostable phytase (3-phytase)"/>
    <property type="match status" value="1"/>
</dbReference>
<protein>
    <submittedName>
        <fullName evidence="4">DNA-binding protein</fullName>
    </submittedName>
</protein>
<proteinExistence type="predicted"/>
<comment type="caution">
    <text evidence="4">The sequence shown here is derived from an EMBL/GenBank/DDBJ whole genome shotgun (WGS) entry which is preliminary data.</text>
</comment>
<keyword evidence="4" id="KW-0238">DNA-binding</keyword>
<dbReference type="Proteomes" id="UP000242861">
    <property type="component" value="Unassembled WGS sequence"/>
</dbReference>
<evidence type="ECO:0000313" key="4">
    <source>
        <dbReference type="EMBL" id="PKF70929.1"/>
    </source>
</evidence>
<evidence type="ECO:0000313" key="5">
    <source>
        <dbReference type="Proteomes" id="UP000242861"/>
    </source>
</evidence>
<dbReference type="EMBL" id="PIYS01000018">
    <property type="protein sequence ID" value="PKF70929.1"/>
    <property type="molecule type" value="Genomic_DNA"/>
</dbReference>
<accession>A0A2I0CP55</accession>
<organism evidence="4 5">
    <name type="scientific">Pseudomonas fluvialis</name>
    <dbReference type="NCBI Taxonomy" id="1793966"/>
    <lineage>
        <taxon>Bacteria</taxon>
        <taxon>Pseudomonadati</taxon>
        <taxon>Pseudomonadota</taxon>
        <taxon>Gammaproteobacteria</taxon>
        <taxon>Pseudomonadales</taxon>
        <taxon>Pseudomonadaceae</taxon>
        <taxon>Pseudomonas</taxon>
    </lineage>
</organism>